<name>A0ABU3B8A4_9GAMM</name>
<reference evidence="2 3" key="1">
    <citation type="submission" date="2023-09" db="EMBL/GenBank/DDBJ databases">
        <authorList>
            <person name="Rey-Velasco X."/>
        </authorList>
    </citation>
    <scope>NUCLEOTIDE SEQUENCE [LARGE SCALE GENOMIC DNA]</scope>
    <source>
        <strain evidence="2 3">P385</strain>
    </source>
</reference>
<evidence type="ECO:0000313" key="2">
    <source>
        <dbReference type="EMBL" id="MDT0618032.1"/>
    </source>
</evidence>
<dbReference type="InterPro" id="IPR010727">
    <property type="entry name" value="DUF1302"/>
</dbReference>
<evidence type="ECO:0000256" key="1">
    <source>
        <dbReference type="SAM" id="SignalP"/>
    </source>
</evidence>
<dbReference type="RefSeq" id="WP_311658051.1">
    <property type="nucleotide sequence ID" value="NZ_JAVRHY010000004.1"/>
</dbReference>
<dbReference type="Pfam" id="PF06980">
    <property type="entry name" value="DUF1302"/>
    <property type="match status" value="1"/>
</dbReference>
<sequence length="647" mass="70241">MNRYQTSTALAGSLLLAVSSAGHALTYEIDDFDIELISSVTAGLAMRTQDANRELIGKANNVPGNSAPNSALGSFSVNSDDGNQAFDESGDVFFSQIKLSSELKIQRGDWGVFARGNYRYDPRLEDDDFFPAEDFGPGRSRSNAFLATKNSAVQDAIANDAELFDLYLFGGFDVANRYVSVRLGRQVINWGESTFIQNGINSIVPIDARQARGPGAEVKEIFRPFNAAWVSAALTDSVSFEAFYQFEWEETIPDPAGTFFSTTDFVGAGGTDAMIGFGRCNENTPSITAGGTCPPGMGEAPGGTNIPRVADNTPSDSGQYGGRLSFYLEWLNSTDLSLYAMNYHSRLPLISGRAVDTIVPLDTNGDGTIDTNLPITGSGQFFLDYPEDIKLYGLSFNSYLTFANVAVQGEISVKQDQPLQIDDVDLLLFALGAPAPTQTFGGFTDTTFAPGKEFKGFIRRDVYQWDISFTKILGPNWTGANQTIMLAEFAGMHVSGMPDTNELPLDAPATYVPNQPSAAIGVTSTPAQDPEGYADADSWGYRLALALRYQNVLNRFNLTPSLRFFHDVDGNSPTPIRNHMEGTKQASLGLTAEYLDAWEAGLSYTAFWGGLDTNAGPNVPNGVRGGGYTNNLLEDRDFVNIFMRYTF</sequence>
<dbReference type="EMBL" id="JAVRHY010000004">
    <property type="protein sequence ID" value="MDT0618032.1"/>
    <property type="molecule type" value="Genomic_DNA"/>
</dbReference>
<gene>
    <name evidence="2" type="ORF">RM531_06070</name>
</gene>
<feature type="signal peptide" evidence="1">
    <location>
        <begin position="1"/>
        <end position="24"/>
    </location>
</feature>
<feature type="chain" id="PRO_5046274663" evidence="1">
    <location>
        <begin position="25"/>
        <end position="647"/>
    </location>
</feature>
<protein>
    <submittedName>
        <fullName evidence="2">DUF1302 domain-containing protein</fullName>
    </submittedName>
</protein>
<organism evidence="2 3">
    <name type="scientific">Spectribacter acetivorans</name>
    <dbReference type="NCBI Taxonomy" id="3075603"/>
    <lineage>
        <taxon>Bacteria</taxon>
        <taxon>Pseudomonadati</taxon>
        <taxon>Pseudomonadota</taxon>
        <taxon>Gammaproteobacteria</taxon>
        <taxon>Salinisphaerales</taxon>
        <taxon>Salinisphaeraceae</taxon>
        <taxon>Spectribacter</taxon>
    </lineage>
</organism>
<keyword evidence="3" id="KW-1185">Reference proteome</keyword>
<evidence type="ECO:0000313" key="3">
    <source>
        <dbReference type="Proteomes" id="UP001259982"/>
    </source>
</evidence>
<dbReference type="Proteomes" id="UP001259982">
    <property type="component" value="Unassembled WGS sequence"/>
</dbReference>
<accession>A0ABU3B8A4</accession>
<comment type="caution">
    <text evidence="2">The sequence shown here is derived from an EMBL/GenBank/DDBJ whole genome shotgun (WGS) entry which is preliminary data.</text>
</comment>
<keyword evidence="1" id="KW-0732">Signal</keyword>
<proteinExistence type="predicted"/>